<feature type="chain" id="PRO_5045865555" description="Thioredoxin domain-containing protein" evidence="1">
    <location>
        <begin position="23"/>
        <end position="219"/>
    </location>
</feature>
<feature type="signal peptide" evidence="1">
    <location>
        <begin position="1"/>
        <end position="22"/>
    </location>
</feature>
<dbReference type="Gene3D" id="3.40.30.10">
    <property type="entry name" value="Glutaredoxin"/>
    <property type="match status" value="1"/>
</dbReference>
<dbReference type="InterPro" id="IPR013740">
    <property type="entry name" value="Redoxin"/>
</dbReference>
<dbReference type="PANTHER" id="PTHR42852">
    <property type="entry name" value="THIOL:DISULFIDE INTERCHANGE PROTEIN DSBE"/>
    <property type="match status" value="1"/>
</dbReference>
<evidence type="ECO:0000313" key="3">
    <source>
        <dbReference type="EMBL" id="GGB64153.1"/>
    </source>
</evidence>
<dbReference type="InterPro" id="IPR013766">
    <property type="entry name" value="Thioredoxin_domain"/>
</dbReference>
<dbReference type="PANTHER" id="PTHR42852:SF13">
    <property type="entry name" value="PROTEIN DIPZ"/>
    <property type="match status" value="1"/>
</dbReference>
<accession>A0ABQ1JAL0</accession>
<evidence type="ECO:0000313" key="4">
    <source>
        <dbReference type="Proteomes" id="UP000628854"/>
    </source>
</evidence>
<dbReference type="EMBL" id="BMKF01000001">
    <property type="protein sequence ID" value="GGB64153.1"/>
    <property type="molecule type" value="Genomic_DNA"/>
</dbReference>
<dbReference type="SUPFAM" id="SSF52833">
    <property type="entry name" value="Thioredoxin-like"/>
    <property type="match status" value="1"/>
</dbReference>
<dbReference type="PROSITE" id="PS51352">
    <property type="entry name" value="THIOREDOXIN_2"/>
    <property type="match status" value="1"/>
</dbReference>
<reference evidence="4" key="1">
    <citation type="journal article" date="2019" name="Int. J. Syst. Evol. Microbiol.">
        <title>The Global Catalogue of Microorganisms (GCM) 10K type strain sequencing project: providing services to taxonomists for standard genome sequencing and annotation.</title>
        <authorList>
            <consortium name="The Broad Institute Genomics Platform"/>
            <consortium name="The Broad Institute Genome Sequencing Center for Infectious Disease"/>
            <person name="Wu L."/>
            <person name="Ma J."/>
        </authorList>
    </citation>
    <scope>NUCLEOTIDE SEQUENCE [LARGE SCALE GENOMIC DNA]</scope>
    <source>
        <strain evidence="4">CGMCC 1.15928</strain>
    </source>
</reference>
<dbReference type="PROSITE" id="PS51257">
    <property type="entry name" value="PROKAR_LIPOPROTEIN"/>
    <property type="match status" value="1"/>
</dbReference>
<proteinExistence type="predicted"/>
<feature type="domain" description="Thioredoxin" evidence="2">
    <location>
        <begin position="60"/>
        <end position="214"/>
    </location>
</feature>
<name>A0ABQ1JAL0_9PROT</name>
<keyword evidence="1" id="KW-0732">Signal</keyword>
<comment type="caution">
    <text evidence="3">The sequence shown here is derived from an EMBL/GenBank/DDBJ whole genome shotgun (WGS) entry which is preliminary data.</text>
</comment>
<keyword evidence="4" id="KW-1185">Reference proteome</keyword>
<protein>
    <recommendedName>
        <fullName evidence="2">Thioredoxin domain-containing protein</fullName>
    </recommendedName>
</protein>
<dbReference type="InterPro" id="IPR050553">
    <property type="entry name" value="Thioredoxin_ResA/DsbE_sf"/>
</dbReference>
<dbReference type="InterPro" id="IPR036249">
    <property type="entry name" value="Thioredoxin-like_sf"/>
</dbReference>
<dbReference type="CDD" id="cd02966">
    <property type="entry name" value="TlpA_like_family"/>
    <property type="match status" value="1"/>
</dbReference>
<dbReference type="Proteomes" id="UP000628854">
    <property type="component" value="Unassembled WGS sequence"/>
</dbReference>
<sequence>MLRTLFAASALALLVGCGGAPGGQPDATGFILPGTSVPASAEQKAGDVPRDDYGRPFTYTYLGKALPAFSGTMVSGEAFDSAQLEGRWTVIDVWGLWCGDCMADAPYVAALASAIAQDPDLAFMSIHTPPNANRIDDAYGKYDSVQDYFDDKGYSYPTLLDADASIREQLDIAWTPSYLLIAPDGTVQGFRSELSAADGEPVKDFLRDIAEVKQSYFAD</sequence>
<evidence type="ECO:0000256" key="1">
    <source>
        <dbReference type="SAM" id="SignalP"/>
    </source>
</evidence>
<dbReference type="RefSeq" id="WP_084391479.1">
    <property type="nucleotide sequence ID" value="NZ_BMKF01000001.1"/>
</dbReference>
<dbReference type="Pfam" id="PF08534">
    <property type="entry name" value="Redoxin"/>
    <property type="match status" value="1"/>
</dbReference>
<evidence type="ECO:0000259" key="2">
    <source>
        <dbReference type="PROSITE" id="PS51352"/>
    </source>
</evidence>
<organism evidence="3 4">
    <name type="scientific">Henriciella pelagia</name>
    <dbReference type="NCBI Taxonomy" id="1977912"/>
    <lineage>
        <taxon>Bacteria</taxon>
        <taxon>Pseudomonadati</taxon>
        <taxon>Pseudomonadota</taxon>
        <taxon>Alphaproteobacteria</taxon>
        <taxon>Hyphomonadales</taxon>
        <taxon>Hyphomonadaceae</taxon>
        <taxon>Henriciella</taxon>
    </lineage>
</organism>
<gene>
    <name evidence="3" type="ORF">GCM10011503_11180</name>
</gene>